<sequence length="48" mass="5275">MSNLCEILSIGGSAGRFVPADTFRRWEPFSFEKDAEVKTALLLVDAEG</sequence>
<dbReference type="EMBL" id="CP018477">
    <property type="protein sequence ID" value="ASV75576.1"/>
    <property type="molecule type" value="Genomic_DNA"/>
</dbReference>
<evidence type="ECO:0000313" key="1">
    <source>
        <dbReference type="EMBL" id="ASV75576.1"/>
    </source>
</evidence>
<evidence type="ECO:0000313" key="2">
    <source>
        <dbReference type="Proteomes" id="UP000215086"/>
    </source>
</evidence>
<proteinExistence type="predicted"/>
<dbReference type="Proteomes" id="UP000215086">
    <property type="component" value="Chromosome"/>
</dbReference>
<protein>
    <submittedName>
        <fullName evidence="1">Uncharacterized protein</fullName>
    </submittedName>
</protein>
<dbReference type="KEGG" id="ttf:THTE_2974"/>
<organism evidence="1 2">
    <name type="scientific">Thermogutta terrifontis</name>
    <dbReference type="NCBI Taxonomy" id="1331910"/>
    <lineage>
        <taxon>Bacteria</taxon>
        <taxon>Pseudomonadati</taxon>
        <taxon>Planctomycetota</taxon>
        <taxon>Planctomycetia</taxon>
        <taxon>Pirellulales</taxon>
        <taxon>Thermoguttaceae</taxon>
        <taxon>Thermogutta</taxon>
    </lineage>
</organism>
<name>A0A286RI14_9BACT</name>
<accession>A0A286RI14</accession>
<dbReference type="AlphaFoldDB" id="A0A286RI14"/>
<keyword evidence="2" id="KW-1185">Reference proteome</keyword>
<reference evidence="1 2" key="1">
    <citation type="journal article" name="Front. Microbiol.">
        <title>Sugar Metabolism of the First Thermophilic Planctomycete Thermogutta terrifontis: Comparative Genomic and Transcriptomic Approaches.</title>
        <authorList>
            <person name="Elcheninov A.G."/>
            <person name="Menzel P."/>
            <person name="Gudbergsdottir S.R."/>
            <person name="Slesarev A.I."/>
            <person name="Kadnikov V.V."/>
            <person name="Krogh A."/>
            <person name="Bonch-Osmolovskaya E.A."/>
            <person name="Peng X."/>
            <person name="Kublanov I.V."/>
        </authorList>
    </citation>
    <scope>NUCLEOTIDE SEQUENCE [LARGE SCALE GENOMIC DNA]</scope>
    <source>
        <strain evidence="1 2">R1</strain>
    </source>
</reference>
<gene>
    <name evidence="1" type="ORF">THTE_2974</name>
</gene>